<protein>
    <submittedName>
        <fullName evidence="2">Uncharacterized protein</fullName>
    </submittedName>
</protein>
<proteinExistence type="predicted"/>
<keyword evidence="3" id="KW-1185">Reference proteome</keyword>
<dbReference type="AlphaFoldDB" id="A0A162TAL6"/>
<keyword evidence="1" id="KW-0812">Transmembrane</keyword>
<comment type="caution">
    <text evidence="2">The sequence shown here is derived from an EMBL/GenBank/DDBJ whole genome shotgun (WGS) entry which is preliminary data.</text>
</comment>
<evidence type="ECO:0000313" key="3">
    <source>
        <dbReference type="Proteomes" id="UP000077051"/>
    </source>
</evidence>
<keyword evidence="1" id="KW-0472">Membrane</keyword>
<evidence type="ECO:0000313" key="2">
    <source>
        <dbReference type="EMBL" id="OAD03142.1"/>
    </source>
</evidence>
<reference evidence="2 3" key="1">
    <citation type="submission" date="2015-06" db="EMBL/GenBank/DDBJ databases">
        <title>Expansion of signal transduction pathways in fungi by whole-genome duplication.</title>
        <authorList>
            <consortium name="DOE Joint Genome Institute"/>
            <person name="Corrochano L.M."/>
            <person name="Kuo A."/>
            <person name="Marcet-Houben M."/>
            <person name="Polaino S."/>
            <person name="Salamov A."/>
            <person name="Villalobos J.M."/>
            <person name="Alvarez M.I."/>
            <person name="Avalos J."/>
            <person name="Benito E.P."/>
            <person name="Benoit I."/>
            <person name="Burger G."/>
            <person name="Camino L.P."/>
            <person name="Canovas D."/>
            <person name="Cerda-Olmedo E."/>
            <person name="Cheng J.-F."/>
            <person name="Dominguez A."/>
            <person name="Elias M."/>
            <person name="Eslava A.P."/>
            <person name="Glaser F."/>
            <person name="Grimwood J."/>
            <person name="Gutierrez G."/>
            <person name="Heitman J."/>
            <person name="Henrissat B."/>
            <person name="Iturriaga E.A."/>
            <person name="Lang B.F."/>
            <person name="Lavin J.L."/>
            <person name="Lee S."/>
            <person name="Li W."/>
            <person name="Lindquist E."/>
            <person name="Lopez-Garcia S."/>
            <person name="Luque E.M."/>
            <person name="Marcos A.T."/>
            <person name="Martin J."/>
            <person name="Mccluskey K."/>
            <person name="Medina H.R."/>
            <person name="Miralles-Duran A."/>
            <person name="Miyazaki A."/>
            <person name="Munoz-Torres E."/>
            <person name="Oguiza J.A."/>
            <person name="Ohm R."/>
            <person name="Olmedo M."/>
            <person name="Orejas M."/>
            <person name="Ortiz-Castellanos L."/>
            <person name="Pisabarro A.G."/>
            <person name="Rodriguez-Romero J."/>
            <person name="Ruiz-Herrera J."/>
            <person name="Ruiz-Vazquez R."/>
            <person name="Sanz C."/>
            <person name="Schackwitz W."/>
            <person name="Schmutz J."/>
            <person name="Shahriari M."/>
            <person name="Shelest E."/>
            <person name="Silva-Franco F."/>
            <person name="Soanes D."/>
            <person name="Syed K."/>
            <person name="Tagua V.G."/>
            <person name="Talbot N.J."/>
            <person name="Thon M."/>
            <person name="De Vries R.P."/>
            <person name="Wiebenga A."/>
            <person name="Yadav J.S."/>
            <person name="Braun E.L."/>
            <person name="Baker S."/>
            <person name="Garre V."/>
            <person name="Horwitz B."/>
            <person name="Torres-Martinez S."/>
            <person name="Idnurm A."/>
            <person name="Herrera-Estrella A."/>
            <person name="Gabaldon T."/>
            <person name="Grigoriev I.V."/>
        </authorList>
    </citation>
    <scope>NUCLEOTIDE SEQUENCE [LARGE SCALE GENOMIC DNA]</scope>
    <source>
        <strain evidence="2 3">CBS 277.49</strain>
    </source>
</reference>
<gene>
    <name evidence="2" type="ORF">MUCCIDRAFT_91619</name>
</gene>
<sequence>MTLLLYVVVFFLFSGCYILDITALILPKWLKFIVQDREHYSETTYGLFQRCESSTGECTSFPQPSDCKEDFCQLWQIVVAGVILAAFTGTLTMIALTGIIFSQRDKRGQGWKLVAGMLVLHAIPLVVSFSAVVYLSNSSSSIFHLGTGYDQSFVMSAVSWCLSVVLAFIMMGFSTSGNDSHYHRLE</sequence>
<feature type="transmembrane region" description="Helical" evidence="1">
    <location>
        <begin position="74"/>
        <end position="101"/>
    </location>
</feature>
<accession>A0A162TAL6</accession>
<evidence type="ECO:0000256" key="1">
    <source>
        <dbReference type="SAM" id="Phobius"/>
    </source>
</evidence>
<dbReference type="OrthoDB" id="61370at2759"/>
<feature type="transmembrane region" description="Helical" evidence="1">
    <location>
        <begin position="153"/>
        <end position="174"/>
    </location>
</feature>
<feature type="transmembrane region" description="Helical" evidence="1">
    <location>
        <begin position="113"/>
        <end position="133"/>
    </location>
</feature>
<name>A0A162TAL6_MUCCL</name>
<organism evidence="2 3">
    <name type="scientific">Mucor lusitanicus CBS 277.49</name>
    <dbReference type="NCBI Taxonomy" id="747725"/>
    <lineage>
        <taxon>Eukaryota</taxon>
        <taxon>Fungi</taxon>
        <taxon>Fungi incertae sedis</taxon>
        <taxon>Mucoromycota</taxon>
        <taxon>Mucoromycotina</taxon>
        <taxon>Mucoromycetes</taxon>
        <taxon>Mucorales</taxon>
        <taxon>Mucorineae</taxon>
        <taxon>Mucoraceae</taxon>
        <taxon>Mucor</taxon>
    </lineage>
</organism>
<dbReference type="VEuPathDB" id="FungiDB:MUCCIDRAFT_91619"/>
<dbReference type="Gene3D" id="1.20.140.150">
    <property type="match status" value="1"/>
</dbReference>
<dbReference type="EMBL" id="AMYB01000004">
    <property type="protein sequence ID" value="OAD03142.1"/>
    <property type="molecule type" value="Genomic_DNA"/>
</dbReference>
<keyword evidence="1" id="KW-1133">Transmembrane helix</keyword>
<dbReference type="Proteomes" id="UP000077051">
    <property type="component" value="Unassembled WGS sequence"/>
</dbReference>